<reference evidence="3" key="1">
    <citation type="submission" date="2016-11" db="EMBL/GenBank/DDBJ databases">
        <title>Mesorhizobium oceanicum sp. nov., isolated from deep seawater in South China Sea.</title>
        <authorList>
            <person name="Fu G.-Y."/>
        </authorList>
    </citation>
    <scope>NUCLEOTIDE SEQUENCE [LARGE SCALE GENOMIC DNA]</scope>
    <source>
        <strain evidence="3">B7</strain>
    </source>
</reference>
<dbReference type="AlphaFoldDB" id="A0A1L3SWS5"/>
<name>A0A1L3SWS5_9HYPH</name>
<feature type="domain" description="Cupin type-2" evidence="1">
    <location>
        <begin position="32"/>
        <end position="93"/>
    </location>
</feature>
<dbReference type="KEGG" id="meso:BSQ44_22275"/>
<dbReference type="InterPro" id="IPR011051">
    <property type="entry name" value="RmlC_Cupin_sf"/>
</dbReference>
<dbReference type="Proteomes" id="UP000182840">
    <property type="component" value="Chromosome"/>
</dbReference>
<proteinExistence type="predicted"/>
<keyword evidence="3" id="KW-1185">Reference proteome</keyword>
<dbReference type="SUPFAM" id="SSF51182">
    <property type="entry name" value="RmlC-like cupins"/>
    <property type="match status" value="1"/>
</dbReference>
<dbReference type="PANTHER" id="PTHR36114">
    <property type="entry name" value="16.7 KDA PROTEIN IN WHIE LOCUS"/>
    <property type="match status" value="1"/>
</dbReference>
<sequence>MRQPVNLAAKLGLFSEHWSPKIVGAFNGHDLMVVKVMGAFNWHSHPDTDDFFMVLSGRLTIQMRDGDVVLEPGEVYVVPKGVEHCPKADVETHLLLIEPAGTPNTGDAATAATKTEI</sequence>
<dbReference type="InterPro" id="IPR013096">
    <property type="entry name" value="Cupin_2"/>
</dbReference>
<dbReference type="InterPro" id="IPR052044">
    <property type="entry name" value="PKS_Associated_Protein"/>
</dbReference>
<keyword evidence="2" id="KW-0413">Isomerase</keyword>
<evidence type="ECO:0000313" key="2">
    <source>
        <dbReference type="EMBL" id="APH73801.1"/>
    </source>
</evidence>
<gene>
    <name evidence="2" type="ORF">BSQ44_22275</name>
</gene>
<evidence type="ECO:0000313" key="3">
    <source>
        <dbReference type="Proteomes" id="UP000182840"/>
    </source>
</evidence>
<dbReference type="STRING" id="1670800.BSQ44_22275"/>
<dbReference type="Pfam" id="PF07883">
    <property type="entry name" value="Cupin_2"/>
    <property type="match status" value="1"/>
</dbReference>
<accession>A0A1L3SWS5</accession>
<dbReference type="GO" id="GO:0016853">
    <property type="term" value="F:isomerase activity"/>
    <property type="evidence" value="ECO:0007669"/>
    <property type="project" value="UniProtKB-KW"/>
</dbReference>
<dbReference type="Gene3D" id="2.60.120.10">
    <property type="entry name" value="Jelly Rolls"/>
    <property type="match status" value="1"/>
</dbReference>
<organism evidence="2 3">
    <name type="scientific">Aquibium oceanicum</name>
    <dbReference type="NCBI Taxonomy" id="1670800"/>
    <lineage>
        <taxon>Bacteria</taxon>
        <taxon>Pseudomonadati</taxon>
        <taxon>Pseudomonadota</taxon>
        <taxon>Alphaproteobacteria</taxon>
        <taxon>Hyphomicrobiales</taxon>
        <taxon>Phyllobacteriaceae</taxon>
        <taxon>Aquibium</taxon>
    </lineage>
</organism>
<dbReference type="CDD" id="cd02226">
    <property type="entry name" value="cupin_YdbB-like"/>
    <property type="match status" value="1"/>
</dbReference>
<dbReference type="InterPro" id="IPR014710">
    <property type="entry name" value="RmlC-like_jellyroll"/>
</dbReference>
<evidence type="ECO:0000259" key="1">
    <source>
        <dbReference type="Pfam" id="PF07883"/>
    </source>
</evidence>
<protein>
    <submittedName>
        <fullName evidence="2">Mannose-6-phosphate isomerase</fullName>
    </submittedName>
</protein>
<dbReference type="OrthoDB" id="9794183at2"/>
<dbReference type="PANTHER" id="PTHR36114:SF1">
    <property type="entry name" value="16.7 KDA PROTEIN IN WHIE LOCUS"/>
    <property type="match status" value="1"/>
</dbReference>
<dbReference type="RefSeq" id="WP_072607264.1">
    <property type="nucleotide sequence ID" value="NZ_CP018171.1"/>
</dbReference>
<dbReference type="EMBL" id="CP018171">
    <property type="protein sequence ID" value="APH73801.1"/>
    <property type="molecule type" value="Genomic_DNA"/>
</dbReference>